<dbReference type="Proteomes" id="UP000184694">
    <property type="component" value="Unassembled WGS sequence"/>
</dbReference>
<feature type="domain" description="PilZ" evidence="1">
    <location>
        <begin position="9"/>
        <end position="128"/>
    </location>
</feature>
<evidence type="ECO:0000313" key="2">
    <source>
        <dbReference type="EMBL" id="SIN88543.1"/>
    </source>
</evidence>
<sequence>MPQEAHHQERRAIPRYSYPFTASIAEFVFPMSCQPAFKAECIDITSKGAMLEVGSIIPKGSVQQVCIDLPGFEKKLQNSTLFTNELPYQVRVITRVIWTNVKNDTSVIGVEFLNMNKSAEQALARYLKEKRT</sequence>
<keyword evidence="3" id="KW-1185">Reference proteome</keyword>
<dbReference type="EMBL" id="FSRG01000004">
    <property type="protein sequence ID" value="SIN88543.1"/>
    <property type="molecule type" value="Genomic_DNA"/>
</dbReference>
<dbReference type="RefSeq" id="WP_074215871.1">
    <property type="nucleotide sequence ID" value="NZ_FSRG01000004.1"/>
</dbReference>
<dbReference type="OrthoDB" id="5465017at2"/>
<dbReference type="GO" id="GO:0035438">
    <property type="term" value="F:cyclic-di-GMP binding"/>
    <property type="evidence" value="ECO:0007669"/>
    <property type="project" value="InterPro"/>
</dbReference>
<evidence type="ECO:0000313" key="3">
    <source>
        <dbReference type="Proteomes" id="UP000184694"/>
    </source>
</evidence>
<dbReference type="Pfam" id="PF07238">
    <property type="entry name" value="PilZ"/>
    <property type="match status" value="1"/>
</dbReference>
<dbReference type="Gene3D" id="2.40.10.220">
    <property type="entry name" value="predicted glycosyltransferase like domains"/>
    <property type="match status" value="1"/>
</dbReference>
<name>A0A1N6EZY4_9BACT</name>
<gene>
    <name evidence="2" type="ORF">SAMN02745161_1011</name>
</gene>
<organism evidence="2 3">
    <name type="scientific">Halodesulfovibrio marinisediminis DSM 17456</name>
    <dbReference type="NCBI Taxonomy" id="1121457"/>
    <lineage>
        <taxon>Bacteria</taxon>
        <taxon>Pseudomonadati</taxon>
        <taxon>Thermodesulfobacteriota</taxon>
        <taxon>Desulfovibrionia</taxon>
        <taxon>Desulfovibrionales</taxon>
        <taxon>Desulfovibrionaceae</taxon>
        <taxon>Halodesulfovibrio</taxon>
    </lineage>
</organism>
<dbReference type="InterPro" id="IPR009875">
    <property type="entry name" value="PilZ_domain"/>
</dbReference>
<dbReference type="AlphaFoldDB" id="A0A1N6EZY4"/>
<accession>A0A1N6EZY4</accession>
<evidence type="ECO:0000259" key="1">
    <source>
        <dbReference type="Pfam" id="PF07238"/>
    </source>
</evidence>
<proteinExistence type="predicted"/>
<dbReference type="SUPFAM" id="SSF141371">
    <property type="entry name" value="PilZ domain-like"/>
    <property type="match status" value="1"/>
</dbReference>
<protein>
    <submittedName>
        <fullName evidence="2">PilZ domain-containing protein</fullName>
    </submittedName>
</protein>
<reference evidence="3" key="1">
    <citation type="submission" date="2016-11" db="EMBL/GenBank/DDBJ databases">
        <authorList>
            <person name="Varghese N."/>
            <person name="Submissions S."/>
        </authorList>
    </citation>
    <scope>NUCLEOTIDE SEQUENCE [LARGE SCALE GENOMIC DNA]</scope>
    <source>
        <strain evidence="3">DSM 17456</strain>
    </source>
</reference>